<gene>
    <name evidence="2" type="ORF">M514_21448</name>
</gene>
<dbReference type="SUPFAM" id="SSF53098">
    <property type="entry name" value="Ribonuclease H-like"/>
    <property type="match status" value="1"/>
</dbReference>
<dbReference type="GO" id="GO:0003676">
    <property type="term" value="F:nucleic acid binding"/>
    <property type="evidence" value="ECO:0007669"/>
    <property type="project" value="InterPro"/>
</dbReference>
<dbReference type="PANTHER" id="PTHR47331">
    <property type="entry name" value="PHD-TYPE DOMAIN-CONTAINING PROTEIN"/>
    <property type="match status" value="1"/>
</dbReference>
<evidence type="ECO:0000259" key="1">
    <source>
        <dbReference type="PROSITE" id="PS50994"/>
    </source>
</evidence>
<evidence type="ECO:0000313" key="2">
    <source>
        <dbReference type="EMBL" id="KFD66418.1"/>
    </source>
</evidence>
<dbReference type="Gene3D" id="1.10.340.70">
    <property type="match status" value="1"/>
</dbReference>
<dbReference type="InterPro" id="IPR036397">
    <property type="entry name" value="RNaseH_sf"/>
</dbReference>
<dbReference type="Pfam" id="PF05585">
    <property type="entry name" value="DUF1758"/>
    <property type="match status" value="1"/>
</dbReference>
<dbReference type="PROSITE" id="PS50994">
    <property type="entry name" value="INTEGRASE"/>
    <property type="match status" value="1"/>
</dbReference>
<dbReference type="EMBL" id="KL367525">
    <property type="protein sequence ID" value="KFD66418.1"/>
    <property type="molecule type" value="Genomic_DNA"/>
</dbReference>
<dbReference type="InterPro" id="IPR040676">
    <property type="entry name" value="DUF5641"/>
</dbReference>
<protein>
    <recommendedName>
        <fullName evidence="1">Integrase catalytic domain-containing protein</fullName>
    </recommendedName>
</protein>
<reference evidence="2" key="1">
    <citation type="journal article" date="2014" name="Nat. Genet.">
        <title>Genome and transcriptome of the porcine whipworm Trichuris suis.</title>
        <authorList>
            <person name="Jex A.R."/>
            <person name="Nejsum P."/>
            <person name="Schwarz E.M."/>
            <person name="Hu L."/>
            <person name="Young N.D."/>
            <person name="Hall R.S."/>
            <person name="Korhonen P.K."/>
            <person name="Liao S."/>
            <person name="Thamsborg S."/>
            <person name="Xia J."/>
            <person name="Xu P."/>
            <person name="Wang S."/>
            <person name="Scheerlinck J.P."/>
            <person name="Hofmann A."/>
            <person name="Sternberg P.W."/>
            <person name="Wang J."/>
            <person name="Gasser R.B."/>
        </authorList>
    </citation>
    <scope>NUCLEOTIDE SEQUENCE [LARGE SCALE GENOMIC DNA]</scope>
    <source>
        <strain evidence="2">DCEP-RM93F</strain>
    </source>
</reference>
<dbReference type="Pfam" id="PF00078">
    <property type="entry name" value="RVT_1"/>
    <property type="match status" value="1"/>
</dbReference>
<feature type="domain" description="Integrase catalytic" evidence="1">
    <location>
        <begin position="1361"/>
        <end position="1556"/>
    </location>
</feature>
<dbReference type="InterPro" id="IPR043128">
    <property type="entry name" value="Rev_trsase/Diguanyl_cyclase"/>
</dbReference>
<dbReference type="GO" id="GO:0015074">
    <property type="term" value="P:DNA integration"/>
    <property type="evidence" value="ECO:0007669"/>
    <property type="project" value="InterPro"/>
</dbReference>
<proteinExistence type="predicted"/>
<dbReference type="Pfam" id="PF03564">
    <property type="entry name" value="DUF1759"/>
    <property type="match status" value="1"/>
</dbReference>
<accession>A0A085NAC2</accession>
<dbReference type="InterPro" id="IPR008042">
    <property type="entry name" value="Retrotrans_Pao"/>
</dbReference>
<dbReference type="Gene3D" id="3.10.10.10">
    <property type="entry name" value="HIV Type 1 Reverse Transcriptase, subunit A, domain 1"/>
    <property type="match status" value="1"/>
</dbReference>
<dbReference type="SUPFAM" id="SSF56672">
    <property type="entry name" value="DNA/RNA polymerases"/>
    <property type="match status" value="1"/>
</dbReference>
<dbReference type="InterPro" id="IPR041588">
    <property type="entry name" value="Integrase_H2C2"/>
</dbReference>
<dbReference type="Proteomes" id="UP000030758">
    <property type="component" value="Unassembled WGS sequence"/>
</dbReference>
<organism evidence="2">
    <name type="scientific">Trichuris suis</name>
    <name type="common">pig whipworm</name>
    <dbReference type="NCBI Taxonomy" id="68888"/>
    <lineage>
        <taxon>Eukaryota</taxon>
        <taxon>Metazoa</taxon>
        <taxon>Ecdysozoa</taxon>
        <taxon>Nematoda</taxon>
        <taxon>Enoplea</taxon>
        <taxon>Dorylaimia</taxon>
        <taxon>Trichinellida</taxon>
        <taxon>Trichuridae</taxon>
        <taxon>Trichuris</taxon>
    </lineage>
</organism>
<dbReference type="Pfam" id="PF05380">
    <property type="entry name" value="Peptidase_A17"/>
    <property type="match status" value="1"/>
</dbReference>
<dbReference type="CDD" id="cd01644">
    <property type="entry name" value="RT_pepA17"/>
    <property type="match status" value="1"/>
</dbReference>
<name>A0A085NAC2_9BILA</name>
<dbReference type="InterPro" id="IPR043502">
    <property type="entry name" value="DNA/RNA_pol_sf"/>
</dbReference>
<dbReference type="GO" id="GO:0042575">
    <property type="term" value="C:DNA polymerase complex"/>
    <property type="evidence" value="ECO:0007669"/>
    <property type="project" value="UniProtKB-ARBA"/>
</dbReference>
<dbReference type="Pfam" id="PF18701">
    <property type="entry name" value="DUF5641"/>
    <property type="match status" value="1"/>
</dbReference>
<dbReference type="InterPro" id="IPR000477">
    <property type="entry name" value="RT_dom"/>
</dbReference>
<dbReference type="InterPro" id="IPR001584">
    <property type="entry name" value="Integrase_cat-core"/>
</dbReference>
<sequence>MQDALVVEELMTCVDAVAVKARSVQEELESLLSEEQVEQEVNVYMILERDIRALRVEAKQYIEKSKEQTSSAKEVHNGGACAPVLPKWDLPKFNGDVLLFTAFWDQFEAGVHSRSDVSDVTKFVYLRTCLEGIAFDAIAGYSVTAANYAAAVATMKSRFGRPNLIAEKHILELMQTEKCNRPTARELRQLHDTVARNGKALVALNKDPSNETLSAAEVLLAVLKQKLPSIARKRWESKVVAESQEEMTLDAFLEFLQSQVEIEEAAVNCEKEACKNKRRTEPSELEQRRRKDWFPSAAALQATVHKRNMCSFCSGEHENATCQRFRSIDVKGRWKRVREKRACFLCLGSGHQMHDCSKKEEGVQYHPMLMEKRRREKGQASENGKVQVGLVGMPTKGRVLLQTARAVMRTMSGDRTVVMCLLDAGSQRSFITEELANRMRLKGPLEYVEISTLGGQSKYCKRSRRVQFALSALDSREQIGAKQWRTMEALCLPKICSPVQANPLLQRRWKHLHGLKLADRFPRECSKIDVLIGLDYYYDFISQEVRHGHAGEPVALRTLFGWIVCGSIGEGNRVRNVRSLHAQVMEDPNEILRKFWDLEAPGIQASEEARKSQSTEAIRHYTESITFEGERYVVRLPWKTDVVNLPNNYKQAKGRLFQTKRKLSDSRQMSTYIEAMDAYVSNGWVEEVNYDSGQSGKIWNLPHHAVFREDKTTTKCRVVFDGSVRYEGHSLNDHLEPGPALQTDLIGILLRFRRYRFGLQADISKMFMQIGLHEDDRDVTRYLWRNMNTDIPPGIFRFKRLTFGLRSSPFLAIMVVQHHARLHIETYKRAAEEVLSNMYVDDFLTSCADSDEAEQLVDQLRKLMQLGGFNLTKWKCNSSSVAEAIGVTDVTGNSDRIVSKILGVPWNLGQDALSFVTPHDVISKHGETKRELLSAVARIFDPLGFLAPFIIRAKIILQLLWQSGCGWDESIPDVLNAKWNRWKQELHMLPQLLVQRTLIPVDINAVSSIELHAFADASEKAYGAVVYMKVETITLPRLELTAALVAARLVCYVKREIEMKVDRVACWSDSKVALSWIRSPSKSWKPFVQNRVQEIQALVDSANWYYCAGKDNPADLLSRGTTIENLKSNSYWWHEPAWLKMPEGFWPKDDKMSELTDVHTQTIKQERRKKIVGLLAEQNSDEQYSLALRYSSFERLLRITAWLFRFMKNCRLAKEMRNYGLISVEELLQAERQWFRRVQKEFFEEEINCIMKHKALRSSSKLLMFDPYLDGDGLLRVGGRLESASIPEAAKHQILLPHNHVVVDLLVRRCHERQLHAGVEHTLTILRQRVWILRGRSCVKRNIRNCVVCKAQRTVPFEQKMSSLPVERVKAAFAFENTGLDFAGPIYVRRRRTCEKAYICLFTCMTTRAIHLELVSDMTAPRFVLALRRFFARRGRPAVIQSDNFKTFKSASRELQQLFNEDNSEVIQRELTNHRVRWKFTTERAPWTGGYWERLVRSVKGPLRQVLGRASLDEEEMRTVLCDVEAMINARPLTFVGDDPKDLAPLTPSHFLIGRQSAEISVALPECGTADRSVSGHILRQRWRYHQQLLAHFWRRWKEEYITTLSGRKKWNVERENPRVNDVVLVAEDNVPRHRWRLGIVVELLPGQDGFVRTVRVKTAAGVICRPTRKLHLLESASSP</sequence>
<dbReference type="Pfam" id="PF17921">
    <property type="entry name" value="Integrase_H2C2"/>
    <property type="match status" value="1"/>
</dbReference>
<dbReference type="InterPro" id="IPR012337">
    <property type="entry name" value="RNaseH-like_sf"/>
</dbReference>
<dbReference type="Gene3D" id="3.30.420.10">
    <property type="entry name" value="Ribonuclease H-like superfamily/Ribonuclease H"/>
    <property type="match status" value="1"/>
</dbReference>
<dbReference type="Gene3D" id="3.30.70.270">
    <property type="match status" value="1"/>
</dbReference>
<dbReference type="InterPro" id="IPR005312">
    <property type="entry name" value="DUF1759"/>
</dbReference>
<dbReference type="PANTHER" id="PTHR47331:SF1">
    <property type="entry name" value="GAG-LIKE PROTEIN"/>
    <property type="match status" value="1"/>
</dbReference>
<dbReference type="InterPro" id="IPR008737">
    <property type="entry name" value="DUF1758"/>
</dbReference>